<dbReference type="Proteomes" id="UP000069940">
    <property type="component" value="Unassembled WGS sequence"/>
</dbReference>
<name>A0ABM1ZSM5_AEDAL</name>
<organism evidence="2 3">
    <name type="scientific">Aedes albopictus</name>
    <name type="common">Asian tiger mosquito</name>
    <name type="synonym">Stegomyia albopicta</name>
    <dbReference type="NCBI Taxonomy" id="7160"/>
    <lineage>
        <taxon>Eukaryota</taxon>
        <taxon>Metazoa</taxon>
        <taxon>Ecdysozoa</taxon>
        <taxon>Arthropoda</taxon>
        <taxon>Hexapoda</taxon>
        <taxon>Insecta</taxon>
        <taxon>Pterygota</taxon>
        <taxon>Neoptera</taxon>
        <taxon>Endopterygota</taxon>
        <taxon>Diptera</taxon>
        <taxon>Nematocera</taxon>
        <taxon>Culicoidea</taxon>
        <taxon>Culicidae</taxon>
        <taxon>Culicinae</taxon>
        <taxon>Aedini</taxon>
        <taxon>Aedes</taxon>
        <taxon>Stegomyia</taxon>
    </lineage>
</organism>
<dbReference type="RefSeq" id="XP_062699185.1">
    <property type="nucleotide sequence ID" value="XM_062843201.1"/>
</dbReference>
<evidence type="ECO:0000313" key="3">
    <source>
        <dbReference type="Proteomes" id="UP000069940"/>
    </source>
</evidence>
<feature type="signal peptide" evidence="1">
    <location>
        <begin position="1"/>
        <end position="24"/>
    </location>
</feature>
<accession>A0ABM1ZSM5</accession>
<proteinExistence type="predicted"/>
<sequence length="212" mass="22526">MAFLSRSVLLLLVICQIVFRKASAQANNAPLPPPGPGDLGVNQGMKLTDPLTFNQPPMPSANSNTLNLPASAAAASSNQLVPSSPFGAPRSSISSFGAPPSANSGMMNTPASPMDLQATATTTNDARSEIRYCYANGPLLPSSLLPKPRVETHIDVGSVSCEEIVGYLMGLNRWYDRKCGTMGPECPHKFRYAVGWFSAAVKQIKDKCNLTL</sequence>
<dbReference type="GeneID" id="109409864"/>
<reference evidence="2" key="2">
    <citation type="submission" date="2025-05" db="UniProtKB">
        <authorList>
            <consortium name="EnsemblMetazoa"/>
        </authorList>
    </citation>
    <scope>IDENTIFICATION</scope>
    <source>
        <strain evidence="2">Foshan</strain>
    </source>
</reference>
<keyword evidence="1" id="KW-0732">Signal</keyword>
<evidence type="ECO:0000256" key="1">
    <source>
        <dbReference type="SAM" id="SignalP"/>
    </source>
</evidence>
<keyword evidence="3" id="KW-1185">Reference proteome</keyword>
<feature type="chain" id="PRO_5046691332" evidence="1">
    <location>
        <begin position="25"/>
        <end position="212"/>
    </location>
</feature>
<evidence type="ECO:0000313" key="2">
    <source>
        <dbReference type="EnsemblMetazoa" id="AALFPA23_021274.P31442"/>
    </source>
</evidence>
<dbReference type="EnsemblMetazoa" id="AALFPA23_021274.R31442">
    <property type="protein sequence ID" value="AALFPA23_021274.P31442"/>
    <property type="gene ID" value="AALFPA23_021274"/>
</dbReference>
<reference evidence="3" key="1">
    <citation type="journal article" date="2015" name="Proc. Natl. Acad. Sci. U.S.A.">
        <title>Genome sequence of the Asian Tiger mosquito, Aedes albopictus, reveals insights into its biology, genetics, and evolution.</title>
        <authorList>
            <person name="Chen X.G."/>
            <person name="Jiang X."/>
            <person name="Gu J."/>
            <person name="Xu M."/>
            <person name="Wu Y."/>
            <person name="Deng Y."/>
            <person name="Zhang C."/>
            <person name="Bonizzoni M."/>
            <person name="Dermauw W."/>
            <person name="Vontas J."/>
            <person name="Armbruster P."/>
            <person name="Huang X."/>
            <person name="Yang Y."/>
            <person name="Zhang H."/>
            <person name="He W."/>
            <person name="Peng H."/>
            <person name="Liu Y."/>
            <person name="Wu K."/>
            <person name="Chen J."/>
            <person name="Lirakis M."/>
            <person name="Topalis P."/>
            <person name="Van Leeuwen T."/>
            <person name="Hall A.B."/>
            <person name="Jiang X."/>
            <person name="Thorpe C."/>
            <person name="Mueller R.L."/>
            <person name="Sun C."/>
            <person name="Waterhouse R.M."/>
            <person name="Yan G."/>
            <person name="Tu Z.J."/>
            <person name="Fang X."/>
            <person name="James A.A."/>
        </authorList>
    </citation>
    <scope>NUCLEOTIDE SEQUENCE [LARGE SCALE GENOMIC DNA]</scope>
    <source>
        <strain evidence="3">Foshan</strain>
    </source>
</reference>
<protein>
    <submittedName>
        <fullName evidence="2">Uncharacterized protein</fullName>
    </submittedName>
</protein>